<keyword evidence="3" id="KW-1185">Reference proteome</keyword>
<proteinExistence type="predicted"/>
<feature type="transmembrane region" description="Helical" evidence="1">
    <location>
        <begin position="166"/>
        <end position="186"/>
    </location>
</feature>
<dbReference type="Proteomes" id="UP000078250">
    <property type="component" value="Unassembled WGS sequence"/>
</dbReference>
<feature type="transmembrane region" description="Helical" evidence="1">
    <location>
        <begin position="262"/>
        <end position="282"/>
    </location>
</feature>
<evidence type="ECO:0000256" key="1">
    <source>
        <dbReference type="SAM" id="Phobius"/>
    </source>
</evidence>
<feature type="transmembrane region" description="Helical" evidence="1">
    <location>
        <begin position="312"/>
        <end position="330"/>
    </location>
</feature>
<evidence type="ECO:0000313" key="2">
    <source>
        <dbReference type="EMBL" id="OAT48950.1"/>
    </source>
</evidence>
<dbReference type="AlphaFoldDB" id="A0AAJ3LUY9"/>
<feature type="transmembrane region" description="Helical" evidence="1">
    <location>
        <begin position="111"/>
        <end position="131"/>
    </location>
</feature>
<sequence>MQVTRKQERIIRRALDEWQKSGILSTEEQQKLGNTLQGALFDWKRLSRYAFWTAIACLIIAVGSIFSDSALVAYLIEIFSVSEIMRVISPAIIASAFYFWGFTRQRNEVKWHYSTEFILFIGVMFTALFLWQLGELLDTGSGHIAPLFLIGCVIYAVVGFISRSSLVWLFFLLMLGSWFGAETGYMSGWGAYWLGMNYPIRFVFFGLGLLAACYFLRNLLVNRRLFTMSKIMGLTYLFIALWIMSIFGNYDPDTWYYTSSVNLLPWALLFGVVAVVCIYISLKTDDGMLRGFGLTFLGVNLYTRFFEYFWNSLHSAIFFTILAVSLIMIGRKAEKIWHSIDNNSLIDIDSADKTHKE</sequence>
<feature type="transmembrane region" description="Helical" evidence="1">
    <location>
        <begin position="198"/>
        <end position="219"/>
    </location>
</feature>
<reference evidence="2 3" key="1">
    <citation type="submission" date="2016-04" db="EMBL/GenBank/DDBJ databases">
        <title>ATOL: Assembling a taxonomically balanced genome-scale reconstruction of the evolutionary history of the Enterobacteriaceae.</title>
        <authorList>
            <person name="Plunkett G.III."/>
            <person name="Neeno-Eckwall E.C."/>
            <person name="Glasner J.D."/>
            <person name="Perna N.T."/>
        </authorList>
    </citation>
    <scope>NUCLEOTIDE SEQUENCE [LARGE SCALE GENOMIC DNA]</scope>
    <source>
        <strain evidence="2 3">ATCC 700826</strain>
    </source>
</reference>
<evidence type="ECO:0000313" key="3">
    <source>
        <dbReference type="Proteomes" id="UP000078250"/>
    </source>
</evidence>
<organism evidence="2 3">
    <name type="scientific">Proteus hauseri ATCC 700826</name>
    <dbReference type="NCBI Taxonomy" id="1354271"/>
    <lineage>
        <taxon>Bacteria</taxon>
        <taxon>Pseudomonadati</taxon>
        <taxon>Pseudomonadota</taxon>
        <taxon>Gammaproteobacteria</taxon>
        <taxon>Enterobacterales</taxon>
        <taxon>Morganellaceae</taxon>
        <taxon>Proteus</taxon>
    </lineage>
</organism>
<dbReference type="EMBL" id="LXEV01000014">
    <property type="protein sequence ID" value="OAT48950.1"/>
    <property type="molecule type" value="Genomic_DNA"/>
</dbReference>
<feature type="transmembrane region" description="Helical" evidence="1">
    <location>
        <begin position="231"/>
        <end position="250"/>
    </location>
</feature>
<gene>
    <name evidence="2" type="ORF">M997_0872</name>
</gene>
<keyword evidence="1" id="KW-1133">Transmembrane helix</keyword>
<feature type="transmembrane region" description="Helical" evidence="1">
    <location>
        <begin position="49"/>
        <end position="66"/>
    </location>
</feature>
<keyword evidence="1" id="KW-0812">Transmembrane</keyword>
<comment type="caution">
    <text evidence="2">The sequence shown here is derived from an EMBL/GenBank/DDBJ whole genome shotgun (WGS) entry which is preliminary data.</text>
</comment>
<evidence type="ECO:0008006" key="4">
    <source>
        <dbReference type="Google" id="ProtNLM"/>
    </source>
</evidence>
<accession>A0AAJ3LUY9</accession>
<protein>
    <recommendedName>
        <fullName evidence="4">DUF2157 domain-containing protein</fullName>
    </recommendedName>
</protein>
<dbReference type="RefSeq" id="WP_064718884.1">
    <property type="nucleotide sequence ID" value="NZ_LXEV01000014.1"/>
</dbReference>
<feature type="transmembrane region" description="Helical" evidence="1">
    <location>
        <begin position="72"/>
        <end position="99"/>
    </location>
</feature>
<feature type="transmembrane region" description="Helical" evidence="1">
    <location>
        <begin position="143"/>
        <end position="161"/>
    </location>
</feature>
<keyword evidence="1" id="KW-0472">Membrane</keyword>
<name>A0AAJ3LUY9_PROHU</name>